<feature type="compositionally biased region" description="Gly residues" evidence="1">
    <location>
        <begin position="1"/>
        <end position="20"/>
    </location>
</feature>
<dbReference type="AlphaFoldDB" id="A0A8U7P9H5"/>
<name>A0A8U7P9H5_CORMO</name>
<reference evidence="3" key="1">
    <citation type="submission" date="2019-10" db="EMBL/GenBank/DDBJ databases">
        <title>Corvus moneduloides (New Caledonian crow) genome, bCorMon1, primary haplotype.</title>
        <authorList>
            <person name="Rutz C."/>
            <person name="Fungtammasan C."/>
            <person name="Mountcastle J."/>
            <person name="Formenti G."/>
            <person name="Chow W."/>
            <person name="Howe K."/>
            <person name="Steele M.P."/>
            <person name="Fernandes J."/>
            <person name="Gilbert M.T.P."/>
            <person name="Fedrigo O."/>
            <person name="Jarvis E.D."/>
            <person name="Gemmell N."/>
        </authorList>
    </citation>
    <scope>NUCLEOTIDE SEQUENCE [LARGE SCALE GENOMIC DNA]</scope>
</reference>
<evidence type="ECO:0000313" key="3">
    <source>
        <dbReference type="Proteomes" id="UP000694553"/>
    </source>
</evidence>
<evidence type="ECO:0000256" key="1">
    <source>
        <dbReference type="SAM" id="MobiDB-lite"/>
    </source>
</evidence>
<dbReference type="Proteomes" id="UP000694553">
    <property type="component" value="Unassembled WGS sequence"/>
</dbReference>
<accession>A0A8U7P9H5</accession>
<sequence length="84" mass="8940">AAGAGLRGLAGPGRARGGRPGALRPSRPGLDPTPRHGCVPACGLKTTATRLVCFRVSRFGGFLDEHTVQRCWKHFLHSLLLTQP</sequence>
<reference evidence="2" key="2">
    <citation type="submission" date="2025-08" db="UniProtKB">
        <authorList>
            <consortium name="Ensembl"/>
        </authorList>
    </citation>
    <scope>IDENTIFICATION</scope>
</reference>
<protein>
    <submittedName>
        <fullName evidence="2">Uncharacterized protein</fullName>
    </submittedName>
</protein>
<feature type="compositionally biased region" description="Low complexity" evidence="1">
    <location>
        <begin position="21"/>
        <end position="30"/>
    </location>
</feature>
<evidence type="ECO:0000313" key="2">
    <source>
        <dbReference type="Ensembl" id="ENSCMUP00000031917.1"/>
    </source>
</evidence>
<feature type="region of interest" description="Disordered" evidence="1">
    <location>
        <begin position="1"/>
        <end position="35"/>
    </location>
</feature>
<proteinExistence type="predicted"/>
<dbReference type="Ensembl" id="ENSCMUT00000030494.1">
    <property type="protein sequence ID" value="ENSCMUP00000031917.1"/>
    <property type="gene ID" value="ENSCMUG00000019897.1"/>
</dbReference>
<organism evidence="2 3">
    <name type="scientific">Corvus moneduloides</name>
    <name type="common">New Caledonian crow</name>
    <dbReference type="NCBI Taxonomy" id="1196302"/>
    <lineage>
        <taxon>Eukaryota</taxon>
        <taxon>Metazoa</taxon>
        <taxon>Chordata</taxon>
        <taxon>Craniata</taxon>
        <taxon>Vertebrata</taxon>
        <taxon>Euteleostomi</taxon>
        <taxon>Archelosauria</taxon>
        <taxon>Archosauria</taxon>
        <taxon>Dinosauria</taxon>
        <taxon>Saurischia</taxon>
        <taxon>Theropoda</taxon>
        <taxon>Coelurosauria</taxon>
        <taxon>Aves</taxon>
        <taxon>Neognathae</taxon>
        <taxon>Neoaves</taxon>
        <taxon>Telluraves</taxon>
        <taxon>Australaves</taxon>
        <taxon>Passeriformes</taxon>
        <taxon>Corvoidea</taxon>
        <taxon>Corvidae</taxon>
        <taxon>Corvus</taxon>
    </lineage>
</organism>
<reference evidence="2" key="3">
    <citation type="submission" date="2025-09" db="UniProtKB">
        <authorList>
            <consortium name="Ensembl"/>
        </authorList>
    </citation>
    <scope>IDENTIFICATION</scope>
</reference>
<keyword evidence="3" id="KW-1185">Reference proteome</keyword>